<evidence type="ECO:0000256" key="7">
    <source>
        <dbReference type="SAM" id="SignalP"/>
    </source>
</evidence>
<dbReference type="InParanoid" id="W5N6G9"/>
<evidence type="ECO:0000256" key="2">
    <source>
        <dbReference type="ARBA" id="ARBA00022514"/>
    </source>
</evidence>
<dbReference type="InterPro" id="IPR000471">
    <property type="entry name" value="Interferon_alpha/beta/delta"/>
</dbReference>
<dbReference type="GO" id="GO:0051607">
    <property type="term" value="P:defense response to virus"/>
    <property type="evidence" value="ECO:0007669"/>
    <property type="project" value="UniProtKB-KW"/>
</dbReference>
<dbReference type="GO" id="GO:0005126">
    <property type="term" value="F:cytokine receptor binding"/>
    <property type="evidence" value="ECO:0007669"/>
    <property type="project" value="InterPro"/>
</dbReference>
<dbReference type="PRINTS" id="PR00266">
    <property type="entry name" value="INTERFERONAB"/>
</dbReference>
<dbReference type="SMART" id="SM00076">
    <property type="entry name" value="IFabd"/>
    <property type="match status" value="1"/>
</dbReference>
<dbReference type="GO" id="GO:0002323">
    <property type="term" value="P:natural killer cell activation involved in immune response"/>
    <property type="evidence" value="ECO:0000318"/>
    <property type="project" value="GO_Central"/>
</dbReference>
<evidence type="ECO:0000256" key="1">
    <source>
        <dbReference type="ARBA" id="ARBA00004613"/>
    </source>
</evidence>
<reference evidence="8" key="3">
    <citation type="submission" date="2025-09" db="UniProtKB">
        <authorList>
            <consortium name="Ensembl"/>
        </authorList>
    </citation>
    <scope>IDENTIFICATION</scope>
</reference>
<evidence type="ECO:0000256" key="6">
    <source>
        <dbReference type="RuleBase" id="RU000436"/>
    </source>
</evidence>
<feature type="chain" id="PRO_5004868874" evidence="7">
    <location>
        <begin position="21"/>
        <end position="193"/>
    </location>
</feature>
<dbReference type="InterPro" id="IPR009079">
    <property type="entry name" value="4_helix_cytokine-like_core"/>
</dbReference>
<dbReference type="Pfam" id="PF00143">
    <property type="entry name" value="Interferon"/>
    <property type="match status" value="1"/>
</dbReference>
<dbReference type="HOGENOM" id="CLU_109427_2_0_1"/>
<sequence>MALEGSLWLCVVFCLSQAWAMPTRCAFREHLIEVSLNLLKDMGDGFPKECLSDNVVIAFPAEAYEFADDTQETQKEDFEIAIYKTLNSTDALFENEGRPTSWGQRAVDEFQNLVFRQVQDFNTCVPGIREDVETTGNSSAAYRITLLKTYFQKMENVLQEKNYSSCAWEIIRKELLGILQVILDKNAEIVVRA</sequence>
<evidence type="ECO:0000256" key="4">
    <source>
        <dbReference type="ARBA" id="ARBA00023118"/>
    </source>
</evidence>
<reference evidence="9" key="1">
    <citation type="submission" date="2011-12" db="EMBL/GenBank/DDBJ databases">
        <title>The Draft Genome of Lepisosteus oculatus.</title>
        <authorList>
            <consortium name="The Broad Institute Genome Assembly &amp; Analysis Group"/>
            <consortium name="Computational R&amp;D Group"/>
            <consortium name="and Sequencing Platform"/>
            <person name="Di Palma F."/>
            <person name="Alfoldi J."/>
            <person name="Johnson J."/>
            <person name="Berlin A."/>
            <person name="Gnerre S."/>
            <person name="Jaffe D."/>
            <person name="MacCallum I."/>
            <person name="Young S."/>
            <person name="Walker B.J."/>
            <person name="Lander E.S."/>
            <person name="Lindblad-Toh K."/>
        </authorList>
    </citation>
    <scope>NUCLEOTIDE SEQUENCE [LARGE SCALE GENOMIC DNA]</scope>
</reference>
<dbReference type="Ensembl" id="ENSLOCT00000016258.1">
    <property type="protein sequence ID" value="ENSLOCP00000016228.1"/>
    <property type="gene ID" value="ENSLOCG00000013177.1"/>
</dbReference>
<dbReference type="GO" id="GO:0043330">
    <property type="term" value="P:response to exogenous dsRNA"/>
    <property type="evidence" value="ECO:0000318"/>
    <property type="project" value="GO_Central"/>
</dbReference>
<evidence type="ECO:0000256" key="5">
    <source>
        <dbReference type="ARBA" id="ARBA00023157"/>
    </source>
</evidence>
<keyword evidence="7" id="KW-0732">Signal</keyword>
<dbReference type="GO" id="GO:0002312">
    <property type="term" value="P:B cell activation involved in immune response"/>
    <property type="evidence" value="ECO:0000318"/>
    <property type="project" value="GO_Central"/>
</dbReference>
<evidence type="ECO:0000313" key="9">
    <source>
        <dbReference type="Proteomes" id="UP000018468"/>
    </source>
</evidence>
<keyword evidence="9" id="KW-1185">Reference proteome</keyword>
<keyword evidence="2 6" id="KW-0202">Cytokine</keyword>
<evidence type="ECO:0000313" key="8">
    <source>
        <dbReference type="Ensembl" id="ENSLOCP00000016228.1"/>
    </source>
</evidence>
<dbReference type="Proteomes" id="UP000018468">
    <property type="component" value="Linkage group LG15"/>
</dbReference>
<keyword evidence="3" id="KW-0964">Secreted</keyword>
<dbReference type="GO" id="GO:0006959">
    <property type="term" value="P:humoral immune response"/>
    <property type="evidence" value="ECO:0000318"/>
    <property type="project" value="GO_Central"/>
</dbReference>
<dbReference type="Gene3D" id="1.20.1250.10">
    <property type="match status" value="1"/>
</dbReference>
<dbReference type="eggNOG" id="ENOG502SQAC">
    <property type="taxonomic scope" value="Eukaryota"/>
</dbReference>
<comment type="similarity">
    <text evidence="6">Belongs to the alpha/beta interferon family.</text>
</comment>
<organism evidence="8 9">
    <name type="scientific">Lepisosteus oculatus</name>
    <name type="common">Spotted gar</name>
    <dbReference type="NCBI Taxonomy" id="7918"/>
    <lineage>
        <taxon>Eukaryota</taxon>
        <taxon>Metazoa</taxon>
        <taxon>Chordata</taxon>
        <taxon>Craniata</taxon>
        <taxon>Vertebrata</taxon>
        <taxon>Euteleostomi</taxon>
        <taxon>Actinopterygii</taxon>
        <taxon>Neopterygii</taxon>
        <taxon>Holostei</taxon>
        <taxon>Semionotiformes</taxon>
        <taxon>Lepisosteidae</taxon>
        <taxon>Lepisosteus</taxon>
    </lineage>
</organism>
<dbReference type="GO" id="GO:0060337">
    <property type="term" value="P:type I interferon-mediated signaling pathway"/>
    <property type="evidence" value="ECO:0000318"/>
    <property type="project" value="GO_Central"/>
</dbReference>
<reference evidence="8" key="2">
    <citation type="submission" date="2025-08" db="UniProtKB">
        <authorList>
            <consortium name="Ensembl"/>
        </authorList>
    </citation>
    <scope>IDENTIFICATION</scope>
</reference>
<dbReference type="GO" id="GO:0005125">
    <property type="term" value="F:cytokine activity"/>
    <property type="evidence" value="ECO:0007669"/>
    <property type="project" value="UniProtKB-KW"/>
</dbReference>
<keyword evidence="4 6" id="KW-0051">Antiviral defense</keyword>
<dbReference type="GO" id="GO:0002250">
    <property type="term" value="P:adaptive immune response"/>
    <property type="evidence" value="ECO:0000318"/>
    <property type="project" value="GO_Central"/>
</dbReference>
<evidence type="ECO:0000256" key="3">
    <source>
        <dbReference type="ARBA" id="ARBA00022525"/>
    </source>
</evidence>
<dbReference type="OMA" id="MIMAQMG"/>
<comment type="subcellular location">
    <subcellularLocation>
        <location evidence="1">Secreted</location>
    </subcellularLocation>
</comment>
<dbReference type="GeneTree" id="ENSGT01000000214430"/>
<proteinExistence type="inferred from homology"/>
<dbReference type="GO" id="GO:0002286">
    <property type="term" value="P:T cell activation involved in immune response"/>
    <property type="evidence" value="ECO:0000318"/>
    <property type="project" value="GO_Central"/>
</dbReference>
<dbReference type="SUPFAM" id="SSF47266">
    <property type="entry name" value="4-helical cytokines"/>
    <property type="match status" value="1"/>
</dbReference>
<dbReference type="EMBL" id="AHAT01028932">
    <property type="status" value="NOT_ANNOTATED_CDS"/>
    <property type="molecule type" value="Genomic_DNA"/>
</dbReference>
<protein>
    <submittedName>
        <fullName evidence="8">Interferon phi 2</fullName>
    </submittedName>
</protein>
<keyword evidence="5" id="KW-1015">Disulfide bond</keyword>
<dbReference type="PANTHER" id="PTHR11691:SF62">
    <property type="entry name" value="INTERFERON PHI 2-RELATED"/>
    <property type="match status" value="1"/>
</dbReference>
<dbReference type="GO" id="GO:0005615">
    <property type="term" value="C:extracellular space"/>
    <property type="evidence" value="ECO:0007669"/>
    <property type="project" value="UniProtKB-KW"/>
</dbReference>
<name>W5N6G9_LEPOC</name>
<dbReference type="PANTHER" id="PTHR11691">
    <property type="entry name" value="TYPE I INTERFERON"/>
    <property type="match status" value="1"/>
</dbReference>
<dbReference type="AlphaFoldDB" id="W5N6G9"/>
<feature type="signal peptide" evidence="7">
    <location>
        <begin position="1"/>
        <end position="20"/>
    </location>
</feature>
<accession>W5N6G9</accession>
<dbReference type="STRING" id="7918.ENSLOCP00000016228"/>